<gene>
    <name evidence="4" type="primary">lsr2_2</name>
    <name evidence="4" type="ORF">Cocul_02373</name>
</gene>
<dbReference type="InterPro" id="IPR042261">
    <property type="entry name" value="Lsr2-like_dimerization"/>
</dbReference>
<protein>
    <submittedName>
        <fullName evidence="4">Nucleoid-associated protein Lsr2</fullName>
    </submittedName>
</protein>
<dbReference type="InterPro" id="IPR055370">
    <property type="entry name" value="Lsr2_DNA-bd"/>
</dbReference>
<organism evidence="4 5">
    <name type="scientific">Corynebacterium oculi</name>
    <dbReference type="NCBI Taxonomy" id="1544416"/>
    <lineage>
        <taxon>Bacteria</taxon>
        <taxon>Bacillati</taxon>
        <taxon>Actinomycetota</taxon>
        <taxon>Actinomycetes</taxon>
        <taxon>Mycobacteriales</taxon>
        <taxon>Corynebacteriaceae</taxon>
        <taxon>Corynebacterium</taxon>
    </lineage>
</organism>
<dbReference type="InterPro" id="IPR024412">
    <property type="entry name" value="Lsr2_dim_dom"/>
</dbReference>
<accession>A0A0Q1DTK2</accession>
<dbReference type="PATRIC" id="fig|1544416.3.peg.2381"/>
<name>A0A0Q1DTK2_9CORY</name>
<dbReference type="GO" id="GO:0003677">
    <property type="term" value="F:DNA binding"/>
    <property type="evidence" value="ECO:0007669"/>
    <property type="project" value="UniProtKB-KW"/>
</dbReference>
<evidence type="ECO:0000256" key="1">
    <source>
        <dbReference type="ARBA" id="ARBA00023125"/>
    </source>
</evidence>
<proteinExistence type="predicted"/>
<dbReference type="OrthoDB" id="4113332at2"/>
<dbReference type="Gene3D" id="3.30.60.230">
    <property type="entry name" value="Lsr2, dimerization domain"/>
    <property type="match status" value="1"/>
</dbReference>
<keyword evidence="1" id="KW-0238">DNA-binding</keyword>
<evidence type="ECO:0000313" key="4">
    <source>
        <dbReference type="EMBL" id="KQB83398.1"/>
    </source>
</evidence>
<dbReference type="Pfam" id="PF11774">
    <property type="entry name" value="Lsr2"/>
    <property type="match status" value="1"/>
</dbReference>
<evidence type="ECO:0000313" key="5">
    <source>
        <dbReference type="Proteomes" id="UP000050517"/>
    </source>
</evidence>
<dbReference type="Proteomes" id="UP000050517">
    <property type="component" value="Unassembled WGS sequence"/>
</dbReference>
<keyword evidence="5" id="KW-1185">Reference proteome</keyword>
<dbReference type="EMBL" id="LKST01000004">
    <property type="protein sequence ID" value="KQB83398.1"/>
    <property type="molecule type" value="Genomic_DNA"/>
</dbReference>
<dbReference type="Gene3D" id="4.10.320.10">
    <property type="entry name" value="E3-binding domain"/>
    <property type="match status" value="1"/>
</dbReference>
<dbReference type="RefSeq" id="WP_055123403.1">
    <property type="nucleotide sequence ID" value="NZ_LKST01000004.1"/>
</dbReference>
<dbReference type="Pfam" id="PF23359">
    <property type="entry name" value="Lsr2_DNA-bd"/>
    <property type="match status" value="1"/>
</dbReference>
<sequence>MARKEVTQYFDDLSGTPLDVNEVNVVRFALDGTDYIIDLSAENAEKFREMFRPYLAVARKHAAPVSGRRNSGAARNSKAREIRQWALDQGKDIALRGKIPSEVIEAYNQAHQSR</sequence>
<dbReference type="AlphaFoldDB" id="A0A0Q1DTK2"/>
<evidence type="ECO:0000259" key="3">
    <source>
        <dbReference type="Pfam" id="PF23359"/>
    </source>
</evidence>
<dbReference type="GO" id="GO:0016746">
    <property type="term" value="F:acyltransferase activity"/>
    <property type="evidence" value="ECO:0007669"/>
    <property type="project" value="InterPro"/>
</dbReference>
<feature type="domain" description="Lsr2 DNA-binding" evidence="3">
    <location>
        <begin position="76"/>
        <end position="110"/>
    </location>
</feature>
<dbReference type="InterPro" id="IPR036625">
    <property type="entry name" value="E3-bd_dom_sf"/>
</dbReference>
<evidence type="ECO:0000259" key="2">
    <source>
        <dbReference type="Pfam" id="PF11774"/>
    </source>
</evidence>
<dbReference type="STRING" id="1544416.Cocul_02373"/>
<reference evidence="4 5" key="1">
    <citation type="submission" date="2015-10" db="EMBL/GenBank/DDBJ databases">
        <title>Corynebacteirum lowii and Corynebacterium oculi species nova, derived from human clinical disease and and emended description of Corynebacterium mastiditis.</title>
        <authorList>
            <person name="Bernard K."/>
            <person name="Pacheco A.L."/>
            <person name="Mcdougall C."/>
            <person name="Burtx T."/>
            <person name="Weibe D."/>
            <person name="Tyler S."/>
            <person name="Olson A.B."/>
            <person name="Cnockaert M."/>
            <person name="Eguchi H."/>
            <person name="Kuwahara T."/>
            <person name="Nakayama-Imaohji H."/>
            <person name="Boudewijins M."/>
            <person name="Van Hoecke F."/>
            <person name="Bernier A.-M."/>
            <person name="Vandamme P."/>
        </authorList>
    </citation>
    <scope>NUCLEOTIDE SEQUENCE [LARGE SCALE GENOMIC DNA]</scope>
    <source>
        <strain evidence="4 5">NML 130210</strain>
    </source>
</reference>
<feature type="domain" description="Lsr2 dimerization" evidence="2">
    <location>
        <begin position="1"/>
        <end position="60"/>
    </location>
</feature>
<comment type="caution">
    <text evidence="4">The sequence shown here is derived from an EMBL/GenBank/DDBJ whole genome shotgun (WGS) entry which is preliminary data.</text>
</comment>